<dbReference type="InterPro" id="IPR000668">
    <property type="entry name" value="Peptidase_C1A_C"/>
</dbReference>
<dbReference type="CDD" id="cd02248">
    <property type="entry name" value="Peptidase_C1A"/>
    <property type="match status" value="1"/>
</dbReference>
<dbReference type="PROSITE" id="PS00639">
    <property type="entry name" value="THIOL_PROTEASE_HIS"/>
    <property type="match status" value="1"/>
</dbReference>
<evidence type="ECO:0000256" key="1">
    <source>
        <dbReference type="ARBA" id="ARBA00008455"/>
    </source>
</evidence>
<dbReference type="InterPro" id="IPR038765">
    <property type="entry name" value="Papain-like_cys_pep_sf"/>
</dbReference>
<dbReference type="Pfam" id="PF00112">
    <property type="entry name" value="Peptidase_C1"/>
    <property type="match status" value="1"/>
</dbReference>
<dbReference type="GO" id="GO:0006508">
    <property type="term" value="P:proteolysis"/>
    <property type="evidence" value="ECO:0007669"/>
    <property type="project" value="InterPro"/>
</dbReference>
<keyword evidence="2" id="KW-0865">Zymogen</keyword>
<gene>
    <name evidence="5" type="ORF">SRAS04492_LOCUS4234</name>
</gene>
<dbReference type="EMBL" id="HBIA01008351">
    <property type="protein sequence ID" value="CAE0232436.1"/>
    <property type="molecule type" value="Transcribed_RNA"/>
</dbReference>
<dbReference type="SUPFAM" id="SSF54001">
    <property type="entry name" value="Cysteine proteinases"/>
    <property type="match status" value="1"/>
</dbReference>
<proteinExistence type="inferred from homology"/>
<dbReference type="InterPro" id="IPR000169">
    <property type="entry name" value="Pept_cys_AS"/>
</dbReference>
<evidence type="ECO:0000313" key="5">
    <source>
        <dbReference type="EMBL" id="CAE0232436.1"/>
    </source>
</evidence>
<name>A0A7S3FW15_9SPIT</name>
<dbReference type="InterPro" id="IPR025660">
    <property type="entry name" value="Pept_his_AS"/>
</dbReference>
<dbReference type="InterPro" id="IPR039417">
    <property type="entry name" value="Peptidase_C1A_papain-like"/>
</dbReference>
<dbReference type="PRINTS" id="PR00705">
    <property type="entry name" value="PAPAIN"/>
</dbReference>
<sequence length="285" mass="32517">MRGVALPLEPEEQDELVTKRMLEYREFEEDELDKIKLPAYKNWYKEGFVTRPLDQGSCGGCWAFSAISTTESLALMAGVEKELREYSIQQLLECDTDNYGCTGGWMYQGFAYISQNGVLPRTQYTDFKRRTSECSTTNELLDSEAVMKDIGYVEHDGRSNAQLKQLLMQQPLSVGMYTTGMMSAYKTGVMTNDFLHCSYIDLEVNHGVVLVGFGKVNRGDRVRGRCREYWIVRNSWGPNWGEEGFMRICMDGTGSKNTPVGSCLINRYTTWPTMNKEDIDPDFTI</sequence>
<evidence type="ECO:0000256" key="3">
    <source>
        <dbReference type="ARBA" id="ARBA00023157"/>
    </source>
</evidence>
<dbReference type="AlphaFoldDB" id="A0A7S3FW15"/>
<dbReference type="Gene3D" id="3.90.70.10">
    <property type="entry name" value="Cysteine proteinases"/>
    <property type="match status" value="1"/>
</dbReference>
<evidence type="ECO:0000259" key="4">
    <source>
        <dbReference type="SMART" id="SM00645"/>
    </source>
</evidence>
<feature type="domain" description="Peptidase C1A papain C-terminal" evidence="4">
    <location>
        <begin position="37"/>
        <end position="273"/>
    </location>
</feature>
<protein>
    <recommendedName>
        <fullName evidence="4">Peptidase C1A papain C-terminal domain-containing protein</fullName>
    </recommendedName>
</protein>
<dbReference type="InterPro" id="IPR025661">
    <property type="entry name" value="Pept_asp_AS"/>
</dbReference>
<accession>A0A7S3FW15</accession>
<dbReference type="GO" id="GO:0008234">
    <property type="term" value="F:cysteine-type peptidase activity"/>
    <property type="evidence" value="ECO:0007669"/>
    <property type="project" value="InterPro"/>
</dbReference>
<dbReference type="SMART" id="SM00645">
    <property type="entry name" value="Pept_C1"/>
    <property type="match status" value="1"/>
</dbReference>
<evidence type="ECO:0000256" key="2">
    <source>
        <dbReference type="ARBA" id="ARBA00023145"/>
    </source>
</evidence>
<reference evidence="5" key="1">
    <citation type="submission" date="2021-01" db="EMBL/GenBank/DDBJ databases">
        <authorList>
            <person name="Corre E."/>
            <person name="Pelletier E."/>
            <person name="Niang G."/>
            <person name="Scheremetjew M."/>
            <person name="Finn R."/>
            <person name="Kale V."/>
            <person name="Holt S."/>
            <person name="Cochrane G."/>
            <person name="Meng A."/>
            <person name="Brown T."/>
            <person name="Cohen L."/>
        </authorList>
    </citation>
    <scope>NUCLEOTIDE SEQUENCE</scope>
    <source>
        <strain evidence="5">Ras09</strain>
    </source>
</reference>
<dbReference type="PANTHER" id="PTHR12411">
    <property type="entry name" value="CYSTEINE PROTEASE FAMILY C1-RELATED"/>
    <property type="match status" value="1"/>
</dbReference>
<dbReference type="InterPro" id="IPR013128">
    <property type="entry name" value="Peptidase_C1A"/>
</dbReference>
<dbReference type="PROSITE" id="PS00139">
    <property type="entry name" value="THIOL_PROTEASE_CYS"/>
    <property type="match status" value="1"/>
</dbReference>
<organism evidence="5">
    <name type="scientific">Strombidium rassoulzadegani</name>
    <dbReference type="NCBI Taxonomy" id="1082188"/>
    <lineage>
        <taxon>Eukaryota</taxon>
        <taxon>Sar</taxon>
        <taxon>Alveolata</taxon>
        <taxon>Ciliophora</taxon>
        <taxon>Intramacronucleata</taxon>
        <taxon>Spirotrichea</taxon>
        <taxon>Oligotrichia</taxon>
        <taxon>Strombidiidae</taxon>
        <taxon>Strombidium</taxon>
    </lineage>
</organism>
<comment type="similarity">
    <text evidence="1">Belongs to the peptidase C1 family.</text>
</comment>
<keyword evidence="3" id="KW-1015">Disulfide bond</keyword>
<dbReference type="PROSITE" id="PS00640">
    <property type="entry name" value="THIOL_PROTEASE_ASN"/>
    <property type="match status" value="1"/>
</dbReference>